<evidence type="ECO:0000313" key="3">
    <source>
        <dbReference type="Proteomes" id="UP001215280"/>
    </source>
</evidence>
<sequence>MSNPVNAIDVDAPRKETREFSTPRLPSYHGYDVPPPPESTDCGLGFLLPFMKSYHSRVVSVNGRLYLIWSPNSLQDPFYPRKFALEGLVPVASDSTQRRCDGQGGPSDYTKVPQAYQARRPWLGFLLRESWRVPTDVEYAPAYSVWENPSDPSERGRILPDVVQGLVICNKDLDKQISFQLPRIRVARRPLSVNPPTWPATATILRLKQERAFENALDLFTEIQRGVREKRAWLEMVGAWLSHPPPPSPFPWAATILPADESRLGTWINSATEEDTFWFLTQAALPCFVIQELNLMEVPADACTSFVERTDVAGLLNSETNSEDAVLRNGPRPFTVTELFLVPRIPVTRSAMDLDRARLSRQLGLPYGQEPTRDVERDRGTRDERNLVRRETIISASPSFTTVGGREFVDRTDCLREAVRSGLRPDQPRDALKSSSESVTIHDKRVPWLRPPPIAGQAPNEPEHKLCWSWENVVNAAKSNPETMYGTTDTDTADSSSRTCRPLTPKLGLTTGIEYGRPVPEWPFLYPTGNGQYLPRKSSLWMYRTEKPAPLFRGREAKPPTVEQLPRRDDGTYEASDGIWAWSQSANEEEEDVIMGVNVVPIEEKDEDAVSLGDSDGNEAPPSVVSPPPALAASAAEPRSAPQDPPRPTANPVALGSRLPPAVASGSQVPPYRGVRPPSPSSRAPLMDYGYGRAPLHSGDRFWRPRSPSLERGRYRPSAYRERSRSPRRRSRSHSARRLRSRSPRSRSPQRWGSWSRRDQPSAWSSRASTSNRRSVSPTPPINPWSTFPRPEEPFLPLDLRSLSVRQRIRPVTPVPTAPFPSTIPLLPISGTPTKVVESGINEDLEMPEATSEVIDPPAATTTNEAVMEVDPVETASLLNRLGDSITRPSPPPELLNHFSDPATPSDAPIFERFGVDLEDRLRDSAKPRRKRKHRWVERRLAKEEAARQRLVEEEALTAEAEHQVGIQAQAAFEDAEVQEESALQVGILEDAQTQSLLARMGPAPGPATVGPAEPTDGEDLEYL</sequence>
<accession>A0AAD7IG27</accession>
<evidence type="ECO:0000256" key="1">
    <source>
        <dbReference type="SAM" id="MobiDB-lite"/>
    </source>
</evidence>
<feature type="compositionally biased region" description="Basic and acidic residues" evidence="1">
    <location>
        <begin position="698"/>
        <end position="725"/>
    </location>
</feature>
<organism evidence="2 3">
    <name type="scientific">Mycena maculata</name>
    <dbReference type="NCBI Taxonomy" id="230809"/>
    <lineage>
        <taxon>Eukaryota</taxon>
        <taxon>Fungi</taxon>
        <taxon>Dikarya</taxon>
        <taxon>Basidiomycota</taxon>
        <taxon>Agaricomycotina</taxon>
        <taxon>Agaricomycetes</taxon>
        <taxon>Agaricomycetidae</taxon>
        <taxon>Agaricales</taxon>
        <taxon>Marasmiineae</taxon>
        <taxon>Mycenaceae</taxon>
        <taxon>Mycena</taxon>
    </lineage>
</organism>
<feature type="compositionally biased region" description="Low complexity" evidence="1">
    <location>
        <begin position="631"/>
        <end position="642"/>
    </location>
</feature>
<feature type="region of interest" description="Disordered" evidence="1">
    <location>
        <begin position="481"/>
        <end position="505"/>
    </location>
</feature>
<protein>
    <submittedName>
        <fullName evidence="2">Uncharacterized protein</fullName>
    </submittedName>
</protein>
<feature type="region of interest" description="Disordered" evidence="1">
    <location>
        <begin position="607"/>
        <end position="791"/>
    </location>
</feature>
<feature type="region of interest" description="Disordered" evidence="1">
    <location>
        <begin position="552"/>
        <end position="571"/>
    </location>
</feature>
<dbReference type="Proteomes" id="UP001215280">
    <property type="component" value="Unassembled WGS sequence"/>
</dbReference>
<feature type="compositionally biased region" description="Polar residues" evidence="1">
    <location>
        <begin position="762"/>
        <end position="777"/>
    </location>
</feature>
<dbReference type="EMBL" id="JARJLG010000125">
    <property type="protein sequence ID" value="KAJ7740964.1"/>
    <property type="molecule type" value="Genomic_DNA"/>
</dbReference>
<feature type="compositionally biased region" description="Low complexity" evidence="1">
    <location>
        <begin position="746"/>
        <end position="755"/>
    </location>
</feature>
<feature type="region of interest" description="Disordered" evidence="1">
    <location>
        <begin position="997"/>
        <end position="1024"/>
    </location>
</feature>
<gene>
    <name evidence="2" type="ORF">DFH07DRAFT_778275</name>
</gene>
<name>A0AAD7IG27_9AGAR</name>
<reference evidence="2" key="1">
    <citation type="submission" date="2023-03" db="EMBL/GenBank/DDBJ databases">
        <title>Massive genome expansion in bonnet fungi (Mycena s.s.) driven by repeated elements and novel gene families across ecological guilds.</title>
        <authorList>
            <consortium name="Lawrence Berkeley National Laboratory"/>
            <person name="Harder C.B."/>
            <person name="Miyauchi S."/>
            <person name="Viragh M."/>
            <person name="Kuo A."/>
            <person name="Thoen E."/>
            <person name="Andreopoulos B."/>
            <person name="Lu D."/>
            <person name="Skrede I."/>
            <person name="Drula E."/>
            <person name="Henrissat B."/>
            <person name="Morin E."/>
            <person name="Kohler A."/>
            <person name="Barry K."/>
            <person name="LaButti K."/>
            <person name="Morin E."/>
            <person name="Salamov A."/>
            <person name="Lipzen A."/>
            <person name="Mereny Z."/>
            <person name="Hegedus B."/>
            <person name="Baldrian P."/>
            <person name="Stursova M."/>
            <person name="Weitz H."/>
            <person name="Taylor A."/>
            <person name="Grigoriev I.V."/>
            <person name="Nagy L.G."/>
            <person name="Martin F."/>
            <person name="Kauserud H."/>
        </authorList>
    </citation>
    <scope>NUCLEOTIDE SEQUENCE</scope>
    <source>
        <strain evidence="2">CBHHK188m</strain>
    </source>
</reference>
<comment type="caution">
    <text evidence="2">The sequence shown here is derived from an EMBL/GenBank/DDBJ whole genome shotgun (WGS) entry which is preliminary data.</text>
</comment>
<feature type="compositionally biased region" description="Basic residues" evidence="1">
    <location>
        <begin position="726"/>
        <end position="745"/>
    </location>
</feature>
<dbReference type="AlphaFoldDB" id="A0AAD7IG27"/>
<evidence type="ECO:0000313" key="2">
    <source>
        <dbReference type="EMBL" id="KAJ7740964.1"/>
    </source>
</evidence>
<feature type="compositionally biased region" description="Basic and acidic residues" evidence="1">
    <location>
        <begin position="11"/>
        <end position="21"/>
    </location>
</feature>
<feature type="compositionally biased region" description="Low complexity" evidence="1">
    <location>
        <begin position="487"/>
        <end position="499"/>
    </location>
</feature>
<keyword evidence="3" id="KW-1185">Reference proteome</keyword>
<proteinExistence type="predicted"/>
<feature type="region of interest" description="Disordered" evidence="1">
    <location>
        <begin position="1"/>
        <end position="30"/>
    </location>
</feature>